<keyword evidence="5" id="KW-0804">Transcription</keyword>
<dbReference type="FunFam" id="3.40.50.300:FF:000006">
    <property type="entry name" value="DNA-binding transcriptional regulator NtrC"/>
    <property type="match status" value="1"/>
</dbReference>
<keyword evidence="3" id="KW-0805">Transcription regulation</keyword>
<dbReference type="PROSITE" id="PS00688">
    <property type="entry name" value="SIGMA54_INTERACT_3"/>
    <property type="match status" value="1"/>
</dbReference>
<dbReference type="PROSITE" id="PS00675">
    <property type="entry name" value="SIGMA54_INTERACT_1"/>
    <property type="match status" value="1"/>
</dbReference>
<dbReference type="SMART" id="SM00382">
    <property type="entry name" value="AAA"/>
    <property type="match status" value="1"/>
</dbReference>
<dbReference type="Pfam" id="PF00158">
    <property type="entry name" value="Sigma54_activat"/>
    <property type="match status" value="1"/>
</dbReference>
<dbReference type="InterPro" id="IPR025944">
    <property type="entry name" value="Sigma_54_int_dom_CS"/>
</dbReference>
<dbReference type="PROSITE" id="PS00676">
    <property type="entry name" value="SIGMA54_INTERACT_2"/>
    <property type="match status" value="1"/>
</dbReference>
<proteinExistence type="predicted"/>
<evidence type="ECO:0000256" key="1">
    <source>
        <dbReference type="ARBA" id="ARBA00022741"/>
    </source>
</evidence>
<dbReference type="InterPro" id="IPR025662">
    <property type="entry name" value="Sigma_54_int_dom_ATP-bd_1"/>
</dbReference>
<dbReference type="InterPro" id="IPR025943">
    <property type="entry name" value="Sigma_54_int_dom_ATP-bd_2"/>
</dbReference>
<dbReference type="SUPFAM" id="SSF52540">
    <property type="entry name" value="P-loop containing nucleoside triphosphate hydrolases"/>
    <property type="match status" value="1"/>
</dbReference>
<dbReference type="Pfam" id="PF06506">
    <property type="entry name" value="PrpR_N"/>
    <property type="match status" value="1"/>
</dbReference>
<dbReference type="Gene3D" id="3.40.50.2300">
    <property type="match status" value="1"/>
</dbReference>
<accession>A0A644UHZ8</accession>
<dbReference type="Gene3D" id="3.30.450.20">
    <property type="entry name" value="PAS domain"/>
    <property type="match status" value="1"/>
</dbReference>
<dbReference type="CDD" id="cd00009">
    <property type="entry name" value="AAA"/>
    <property type="match status" value="1"/>
</dbReference>
<keyword evidence="1" id="KW-0547">Nucleotide-binding</keyword>
<evidence type="ECO:0000256" key="5">
    <source>
        <dbReference type="ARBA" id="ARBA00023163"/>
    </source>
</evidence>
<dbReference type="InterPro" id="IPR000014">
    <property type="entry name" value="PAS"/>
</dbReference>
<dbReference type="InterPro" id="IPR035965">
    <property type="entry name" value="PAS-like_dom_sf"/>
</dbReference>
<name>A0A644UHZ8_9ZZZZ</name>
<dbReference type="Gene3D" id="3.40.50.300">
    <property type="entry name" value="P-loop containing nucleotide triphosphate hydrolases"/>
    <property type="match status" value="1"/>
</dbReference>
<keyword evidence="2" id="KW-0067">ATP-binding</keyword>
<keyword evidence="4" id="KW-0238">DNA-binding</keyword>
<dbReference type="GO" id="GO:0000156">
    <property type="term" value="F:phosphorelay response regulator activity"/>
    <property type="evidence" value="ECO:0007669"/>
    <property type="project" value="InterPro"/>
</dbReference>
<evidence type="ECO:0000256" key="3">
    <source>
        <dbReference type="ARBA" id="ARBA00023015"/>
    </source>
</evidence>
<gene>
    <name evidence="8" type="primary">norR_32</name>
    <name evidence="8" type="ORF">SDC9_24506</name>
</gene>
<dbReference type="GO" id="GO:0003677">
    <property type="term" value="F:DNA binding"/>
    <property type="evidence" value="ECO:0007669"/>
    <property type="project" value="UniProtKB-KW"/>
</dbReference>
<dbReference type="InterPro" id="IPR003593">
    <property type="entry name" value="AAA+_ATPase"/>
</dbReference>
<organism evidence="8">
    <name type="scientific">bioreactor metagenome</name>
    <dbReference type="NCBI Taxonomy" id="1076179"/>
    <lineage>
        <taxon>unclassified sequences</taxon>
        <taxon>metagenomes</taxon>
        <taxon>ecological metagenomes</taxon>
    </lineage>
</organism>
<dbReference type="InterPro" id="IPR010524">
    <property type="entry name" value="Sig_transdc_resp-reg_PrpR_N"/>
</dbReference>
<protein>
    <submittedName>
        <fullName evidence="8">Anaerobic nitric oxide reductase transcription regulator NorR</fullName>
    </submittedName>
</protein>
<evidence type="ECO:0000256" key="4">
    <source>
        <dbReference type="ARBA" id="ARBA00023125"/>
    </source>
</evidence>
<evidence type="ECO:0000259" key="6">
    <source>
        <dbReference type="PROSITE" id="PS50045"/>
    </source>
</evidence>
<dbReference type="SUPFAM" id="SSF159800">
    <property type="entry name" value="PrpR receptor domain-like"/>
    <property type="match status" value="1"/>
</dbReference>
<dbReference type="InterPro" id="IPR027417">
    <property type="entry name" value="P-loop_NTPase"/>
</dbReference>
<dbReference type="InterPro" id="IPR058031">
    <property type="entry name" value="AAA_lid_NorR"/>
</dbReference>
<dbReference type="PROSITE" id="PS50045">
    <property type="entry name" value="SIGMA54_INTERACT_4"/>
    <property type="match status" value="1"/>
</dbReference>
<dbReference type="Gene3D" id="1.10.8.60">
    <property type="match status" value="1"/>
</dbReference>
<dbReference type="AlphaFoldDB" id="A0A644UHZ8"/>
<dbReference type="GO" id="GO:0006355">
    <property type="term" value="P:regulation of DNA-templated transcription"/>
    <property type="evidence" value="ECO:0007669"/>
    <property type="project" value="InterPro"/>
</dbReference>
<dbReference type="Pfam" id="PF25601">
    <property type="entry name" value="AAA_lid_14"/>
    <property type="match status" value="1"/>
</dbReference>
<feature type="domain" description="Sigma-54 factor interaction" evidence="6">
    <location>
        <begin position="326"/>
        <end position="554"/>
    </location>
</feature>
<evidence type="ECO:0000259" key="7">
    <source>
        <dbReference type="PROSITE" id="PS50112"/>
    </source>
</evidence>
<dbReference type="EMBL" id="VSSQ01000118">
    <property type="protein sequence ID" value="MPL78636.1"/>
    <property type="molecule type" value="Genomic_DNA"/>
</dbReference>
<evidence type="ECO:0000313" key="8">
    <source>
        <dbReference type="EMBL" id="MPL78636.1"/>
    </source>
</evidence>
<evidence type="ECO:0000256" key="2">
    <source>
        <dbReference type="ARBA" id="ARBA00022840"/>
    </source>
</evidence>
<dbReference type="GO" id="GO:0005524">
    <property type="term" value="F:ATP binding"/>
    <property type="evidence" value="ECO:0007669"/>
    <property type="project" value="UniProtKB-KW"/>
</dbReference>
<feature type="domain" description="PAS" evidence="7">
    <location>
        <begin position="193"/>
        <end position="233"/>
    </location>
</feature>
<dbReference type="InterPro" id="IPR002078">
    <property type="entry name" value="Sigma_54_int"/>
</dbReference>
<comment type="caution">
    <text evidence="8">The sequence shown here is derived from an EMBL/GenBank/DDBJ whole genome shotgun (WGS) entry which is preliminary data.</text>
</comment>
<dbReference type="PANTHER" id="PTHR32071">
    <property type="entry name" value="TRANSCRIPTIONAL REGULATORY PROTEIN"/>
    <property type="match status" value="1"/>
</dbReference>
<reference evidence="8" key="1">
    <citation type="submission" date="2019-08" db="EMBL/GenBank/DDBJ databases">
        <authorList>
            <person name="Kucharzyk K."/>
            <person name="Murdoch R.W."/>
            <person name="Higgins S."/>
            <person name="Loffler F."/>
        </authorList>
    </citation>
    <scope>NUCLEOTIDE SEQUENCE</scope>
</reference>
<sequence>MIVCITPDDGIAQTFKRVAHEFKEKIVVERGLLEAAIPIARRWEDEADVIVSRGGTVLVMRSAGISTPIVELQVTAKDLALALEKARALIKKEEFRIGVMTFSNMIQQLKDFLPFLRLNLSLYELSIDTDQGEAIRKARDDRMDVLLGGVITSKVAAAYDIPSVLIESGETSIRYALEEASKIVAARRLKNRRAEELRIIMENIREGIIATDGEGKIFQMNGKARELLKHSPERQTWDYGAKLPSFLVEMIQAPGSGSRQGKEKRRLTEIGAKRVMVDAIPVTVEGSVASSVITLQDIGSIQKLEEDIRREIYFKGYVAKFDFGDIVAEDPLSQRTIDLAMRYARTNASIMIRGESGVGKEMFAQSIHNASERRSGAFVAMNCAAIPETLFESELFGYVDGAFTGARKKGKPGLFEIAHGGTVFLDEISEMPLSLQSRLLRVLQEHEVMRLGDDKIIPVDVRIIAASNRDMPSLVSSGAFRNDLFWRLNVLNLFIPPLRERKGDILPLVYHMLEQSDFCGQTPRLGPGCAELLHDYSWPGNVRELRNFCDRIAAICEAEEIEAEFALALLDPGLLVHQDKKVQKKDSQDYALTSQDLNLERIIKEEKTLEGAAKRLGIHRTTLWRRRKKIGRPDNASSE</sequence>
<dbReference type="SUPFAM" id="SSF55785">
    <property type="entry name" value="PYP-like sensor domain (PAS domain)"/>
    <property type="match status" value="1"/>
</dbReference>
<dbReference type="PROSITE" id="PS50112">
    <property type="entry name" value="PAS"/>
    <property type="match status" value="1"/>
</dbReference>
<dbReference type="Gene3D" id="3.40.50.10660">
    <property type="entry name" value="PrpR receptor domain-like"/>
    <property type="match status" value="1"/>
</dbReference>